<gene>
    <name evidence="1" type="ORF">HaLaN_14093</name>
</gene>
<protein>
    <submittedName>
        <fullName evidence="1">Uncharacterized protein</fullName>
    </submittedName>
</protein>
<evidence type="ECO:0000313" key="2">
    <source>
        <dbReference type="Proteomes" id="UP000485058"/>
    </source>
</evidence>
<dbReference type="EMBL" id="BLLF01001150">
    <property type="protein sequence ID" value="GFH17453.1"/>
    <property type="molecule type" value="Genomic_DNA"/>
</dbReference>
<sequence>MRTAQRRMFSAANKSRSPGLRCKAKEMEVTCHAGHVHQASKLVCTEVNAHPMALSAFEEEVLASETGACDCASSAIVLMTALPGSHNSPVNMLKCTQCNFPRI</sequence>
<keyword evidence="2" id="KW-1185">Reference proteome</keyword>
<dbReference type="Proteomes" id="UP000485058">
    <property type="component" value="Unassembled WGS sequence"/>
</dbReference>
<proteinExistence type="predicted"/>
<evidence type="ECO:0000313" key="1">
    <source>
        <dbReference type="EMBL" id="GFH17453.1"/>
    </source>
</evidence>
<reference evidence="1 2" key="1">
    <citation type="submission" date="2020-02" db="EMBL/GenBank/DDBJ databases">
        <title>Draft genome sequence of Haematococcus lacustris strain NIES-144.</title>
        <authorList>
            <person name="Morimoto D."/>
            <person name="Nakagawa S."/>
            <person name="Yoshida T."/>
            <person name="Sawayama S."/>
        </authorList>
    </citation>
    <scope>NUCLEOTIDE SEQUENCE [LARGE SCALE GENOMIC DNA]</scope>
    <source>
        <strain evidence="1 2">NIES-144</strain>
    </source>
</reference>
<feature type="non-terminal residue" evidence="1">
    <location>
        <position position="103"/>
    </location>
</feature>
<accession>A0A699Z4F9</accession>
<comment type="caution">
    <text evidence="1">The sequence shown here is derived from an EMBL/GenBank/DDBJ whole genome shotgun (WGS) entry which is preliminary data.</text>
</comment>
<organism evidence="1 2">
    <name type="scientific">Haematococcus lacustris</name>
    <name type="common">Green alga</name>
    <name type="synonym">Haematococcus pluvialis</name>
    <dbReference type="NCBI Taxonomy" id="44745"/>
    <lineage>
        <taxon>Eukaryota</taxon>
        <taxon>Viridiplantae</taxon>
        <taxon>Chlorophyta</taxon>
        <taxon>core chlorophytes</taxon>
        <taxon>Chlorophyceae</taxon>
        <taxon>CS clade</taxon>
        <taxon>Chlamydomonadales</taxon>
        <taxon>Haematococcaceae</taxon>
        <taxon>Haematococcus</taxon>
    </lineage>
</organism>
<dbReference type="AlphaFoldDB" id="A0A699Z4F9"/>
<name>A0A699Z4F9_HAELA</name>
<feature type="non-terminal residue" evidence="1">
    <location>
        <position position="1"/>
    </location>
</feature>